<feature type="chain" id="PRO_5045583627" evidence="2">
    <location>
        <begin position="32"/>
        <end position="288"/>
    </location>
</feature>
<organism evidence="3 4">
    <name type="scientific">Hymenobacter canadensis</name>
    <dbReference type="NCBI Taxonomy" id="2999067"/>
    <lineage>
        <taxon>Bacteria</taxon>
        <taxon>Pseudomonadati</taxon>
        <taxon>Bacteroidota</taxon>
        <taxon>Cytophagia</taxon>
        <taxon>Cytophagales</taxon>
        <taxon>Hymenobacteraceae</taxon>
        <taxon>Hymenobacter</taxon>
    </lineage>
</organism>
<name>A0ABY7LKS8_9BACT</name>
<feature type="compositionally biased region" description="Acidic residues" evidence="1">
    <location>
        <begin position="275"/>
        <end position="288"/>
    </location>
</feature>
<evidence type="ECO:0000313" key="4">
    <source>
        <dbReference type="Proteomes" id="UP001211005"/>
    </source>
</evidence>
<proteinExistence type="predicted"/>
<sequence>MATTTFTRDILYRGLLGCGFLLLSSSGSALAQRETELNISGGASLTHPAMERQNLTRQFRTVGRFNTGAALRLVMPLNARLGVGFEQRVTGLPQSVRYGTRSTGFRSGGGNNTVHQSGLSLRIYDIWRPGPRFGLDMALTGSYAWLDGWRSSSYEGPLWYIDATQLPQPGIPLVLVRETERRGTAMAGVEALLRYELGLRHMLLLTATYQRGLGPLEEINSTKLEYIDDNGIVQQGSLAIVSRGSYATVQLGYGLRLGYLAGATRRNPTPRYSLDPDETDPDTAPETE</sequence>
<dbReference type="EMBL" id="CP114767">
    <property type="protein sequence ID" value="WBA40394.1"/>
    <property type="molecule type" value="Genomic_DNA"/>
</dbReference>
<reference evidence="3 4" key="1">
    <citation type="submission" date="2022-12" db="EMBL/GenBank/DDBJ databases">
        <title>Hymenobacter canadensis sp. nov. isolated from lake water of the Cambridge Bay, Canada.</title>
        <authorList>
            <person name="Kim W.H."/>
            <person name="Lee Y.M."/>
        </authorList>
    </citation>
    <scope>NUCLEOTIDE SEQUENCE [LARGE SCALE GENOMIC DNA]</scope>
    <source>
        <strain evidence="3 4">PAMC 29467</strain>
    </source>
</reference>
<feature type="region of interest" description="Disordered" evidence="1">
    <location>
        <begin position="266"/>
        <end position="288"/>
    </location>
</feature>
<evidence type="ECO:0000313" key="3">
    <source>
        <dbReference type="EMBL" id="WBA40394.1"/>
    </source>
</evidence>
<keyword evidence="4" id="KW-1185">Reference proteome</keyword>
<evidence type="ECO:0000256" key="2">
    <source>
        <dbReference type="SAM" id="SignalP"/>
    </source>
</evidence>
<keyword evidence="2" id="KW-0732">Signal</keyword>
<dbReference type="RefSeq" id="WP_269558499.1">
    <property type="nucleotide sequence ID" value="NZ_CP114767.1"/>
</dbReference>
<accession>A0ABY7LKS8</accession>
<gene>
    <name evidence="3" type="ORF">O3303_11180</name>
</gene>
<protein>
    <submittedName>
        <fullName evidence="3">Uncharacterized protein</fullName>
    </submittedName>
</protein>
<dbReference type="Proteomes" id="UP001211005">
    <property type="component" value="Chromosome"/>
</dbReference>
<evidence type="ECO:0000256" key="1">
    <source>
        <dbReference type="SAM" id="MobiDB-lite"/>
    </source>
</evidence>
<feature type="signal peptide" evidence="2">
    <location>
        <begin position="1"/>
        <end position="31"/>
    </location>
</feature>